<keyword evidence="4" id="KW-0274">FAD</keyword>
<reference evidence="10" key="1">
    <citation type="journal article" date="2019" name="Int. J. Syst. Evol. Microbiol.">
        <title>The Global Catalogue of Microorganisms (GCM) 10K type strain sequencing project: providing services to taxonomists for standard genome sequencing and annotation.</title>
        <authorList>
            <consortium name="The Broad Institute Genomics Platform"/>
            <consortium name="The Broad Institute Genome Sequencing Center for Infectious Disease"/>
            <person name="Wu L."/>
            <person name="Ma J."/>
        </authorList>
    </citation>
    <scope>NUCLEOTIDE SEQUENCE [LARGE SCALE GENOMIC DNA]</scope>
    <source>
        <strain evidence="10">CCUG 61889</strain>
    </source>
</reference>
<dbReference type="EC" id="1.8.1.14" evidence="9"/>
<dbReference type="NCBIfam" id="NF007123">
    <property type="entry name" value="PRK09564.1"/>
    <property type="match status" value="1"/>
</dbReference>
<dbReference type="InterPro" id="IPR036188">
    <property type="entry name" value="FAD/NAD-bd_sf"/>
</dbReference>
<evidence type="ECO:0000256" key="6">
    <source>
        <dbReference type="ARBA" id="ARBA00023284"/>
    </source>
</evidence>
<protein>
    <submittedName>
        <fullName evidence="9">CoA-disulfide reductase</fullName>
        <ecNumber evidence="9">1.8.1.14</ecNumber>
    </submittedName>
</protein>
<name>A0ABV8AZC2_9BACI</name>
<dbReference type="Proteomes" id="UP001595752">
    <property type="component" value="Unassembled WGS sequence"/>
</dbReference>
<dbReference type="Gene3D" id="3.50.50.60">
    <property type="entry name" value="FAD/NAD(P)-binding domain"/>
    <property type="match status" value="2"/>
</dbReference>
<gene>
    <name evidence="9" type="ORF">ACFOU2_07240</name>
</gene>
<sequence>MERVLIIGGVAAGMSAASQLRRLNKSAEIIVFEKGEDVSYGACGLPYYISGVTKSHEDLIARTLIEFEERGIQVYTQHEVQQVDVHKREMIVLDVTKQKEKVYTYDKLLIATGASAILPPFVKAEFENVFTLKTLEDGKRMRAFFEKEQIERVTIIGGGYIGLELVETMLELGKSVRVVELNEQILTTLDADVAKIIQDTLRDRVDFHLGEEVQHLINDNNRVTAVKTDKGTYQTDAVIVNVGIRPNTQFVKDIGLNMLPNGAIIVNQFMETNIPHVYAAGDCATSHHLVLKKPVNIALGTIANKQGKLVGDNLAGQCRKFPGVLGTSVIKIVELEVAKTGVSEKEAKEAEIPYKTITVDANSHASYYPGAKRMTIKLVYHPETLVLYGAQMVGEKGVAKRIDVFATAVTNEMTTEEITLLDLSYAPPFASVWDAVQVATRKAK</sequence>
<dbReference type="SUPFAM" id="SSF55424">
    <property type="entry name" value="FAD/NAD-linked reductases, dimerisation (C-terminal) domain"/>
    <property type="match status" value="1"/>
</dbReference>
<proteinExistence type="inferred from homology"/>
<dbReference type="GO" id="GO:0050451">
    <property type="term" value="F:CoA-disulfide reductase (NADPH) activity"/>
    <property type="evidence" value="ECO:0007669"/>
    <property type="project" value="UniProtKB-EC"/>
</dbReference>
<feature type="domain" description="Pyridine nucleotide-disulphide oxidoreductase dimerisation" evidence="7">
    <location>
        <begin position="331"/>
        <end position="432"/>
    </location>
</feature>
<dbReference type="Pfam" id="PF07992">
    <property type="entry name" value="Pyr_redox_2"/>
    <property type="match status" value="1"/>
</dbReference>
<accession>A0ABV8AZC2</accession>
<keyword evidence="5 9" id="KW-0560">Oxidoreductase</keyword>
<dbReference type="InterPro" id="IPR050260">
    <property type="entry name" value="FAD-bd_OxRdtase"/>
</dbReference>
<dbReference type="PRINTS" id="PR00368">
    <property type="entry name" value="FADPNR"/>
</dbReference>
<keyword evidence="3" id="KW-0285">Flavoprotein</keyword>
<evidence type="ECO:0000259" key="8">
    <source>
        <dbReference type="Pfam" id="PF07992"/>
    </source>
</evidence>
<dbReference type="InterPro" id="IPR023753">
    <property type="entry name" value="FAD/NAD-binding_dom"/>
</dbReference>
<keyword evidence="10" id="KW-1185">Reference proteome</keyword>
<dbReference type="EMBL" id="JBHRZT010000026">
    <property type="protein sequence ID" value="MFC3883323.1"/>
    <property type="molecule type" value="Genomic_DNA"/>
</dbReference>
<evidence type="ECO:0000256" key="3">
    <source>
        <dbReference type="ARBA" id="ARBA00022630"/>
    </source>
</evidence>
<dbReference type="PANTHER" id="PTHR43429:SF1">
    <property type="entry name" value="NAD(P)H SULFUR OXIDOREDUCTASE (COA-DEPENDENT)"/>
    <property type="match status" value="1"/>
</dbReference>
<evidence type="ECO:0000256" key="4">
    <source>
        <dbReference type="ARBA" id="ARBA00022827"/>
    </source>
</evidence>
<comment type="similarity">
    <text evidence="2">Belongs to the class-III pyridine nucleotide-disulfide oxidoreductase family.</text>
</comment>
<dbReference type="RefSeq" id="WP_377913693.1">
    <property type="nucleotide sequence ID" value="NZ_JBHRZT010000026.1"/>
</dbReference>
<comment type="caution">
    <text evidence="9">The sequence shown here is derived from an EMBL/GenBank/DDBJ whole genome shotgun (WGS) entry which is preliminary data.</text>
</comment>
<dbReference type="PRINTS" id="PR00411">
    <property type="entry name" value="PNDRDTASEI"/>
</dbReference>
<keyword evidence="6" id="KW-0676">Redox-active center</keyword>
<dbReference type="PANTHER" id="PTHR43429">
    <property type="entry name" value="PYRIDINE NUCLEOTIDE-DISULFIDE OXIDOREDUCTASE DOMAIN-CONTAINING"/>
    <property type="match status" value="1"/>
</dbReference>
<organism evidence="9 10">
    <name type="scientific">Bacillus songklensis</name>
    <dbReference type="NCBI Taxonomy" id="1069116"/>
    <lineage>
        <taxon>Bacteria</taxon>
        <taxon>Bacillati</taxon>
        <taxon>Bacillota</taxon>
        <taxon>Bacilli</taxon>
        <taxon>Bacillales</taxon>
        <taxon>Bacillaceae</taxon>
        <taxon>Bacillus</taxon>
    </lineage>
</organism>
<evidence type="ECO:0000256" key="2">
    <source>
        <dbReference type="ARBA" id="ARBA00009130"/>
    </source>
</evidence>
<evidence type="ECO:0000313" key="10">
    <source>
        <dbReference type="Proteomes" id="UP001595752"/>
    </source>
</evidence>
<evidence type="ECO:0000256" key="1">
    <source>
        <dbReference type="ARBA" id="ARBA00001974"/>
    </source>
</evidence>
<dbReference type="Pfam" id="PF02852">
    <property type="entry name" value="Pyr_redox_dim"/>
    <property type="match status" value="1"/>
</dbReference>
<dbReference type="InterPro" id="IPR016156">
    <property type="entry name" value="FAD/NAD-linked_Rdtase_dimer_sf"/>
</dbReference>
<evidence type="ECO:0000313" key="9">
    <source>
        <dbReference type="EMBL" id="MFC3883323.1"/>
    </source>
</evidence>
<dbReference type="InterPro" id="IPR004099">
    <property type="entry name" value="Pyr_nucl-diS_OxRdtase_dimer"/>
</dbReference>
<comment type="cofactor">
    <cofactor evidence="1">
        <name>FAD</name>
        <dbReference type="ChEBI" id="CHEBI:57692"/>
    </cofactor>
</comment>
<evidence type="ECO:0000256" key="5">
    <source>
        <dbReference type="ARBA" id="ARBA00023002"/>
    </source>
</evidence>
<feature type="domain" description="FAD/NAD(P)-binding" evidence="8">
    <location>
        <begin position="3"/>
        <end position="294"/>
    </location>
</feature>
<dbReference type="SUPFAM" id="SSF51905">
    <property type="entry name" value="FAD/NAD(P)-binding domain"/>
    <property type="match status" value="1"/>
</dbReference>
<evidence type="ECO:0000259" key="7">
    <source>
        <dbReference type="Pfam" id="PF02852"/>
    </source>
</evidence>